<feature type="region of interest" description="Disordered" evidence="1">
    <location>
        <begin position="26"/>
        <end position="50"/>
    </location>
</feature>
<keyword evidence="3" id="KW-1185">Reference proteome</keyword>
<proteinExistence type="predicted"/>
<comment type="caution">
    <text evidence="2">The sequence shown here is derived from an EMBL/GenBank/DDBJ whole genome shotgun (WGS) entry which is preliminary data.</text>
</comment>
<organism evidence="2 3">
    <name type="scientific">Tistrella bauzanensis</name>
    <dbReference type="NCBI Taxonomy" id="657419"/>
    <lineage>
        <taxon>Bacteria</taxon>
        <taxon>Pseudomonadati</taxon>
        <taxon>Pseudomonadota</taxon>
        <taxon>Alphaproteobacteria</taxon>
        <taxon>Geminicoccales</taxon>
        <taxon>Geminicoccaceae</taxon>
        <taxon>Tistrella</taxon>
    </lineage>
</organism>
<name>A0ABQ1I846_9PROT</name>
<accession>A0ABQ1I846</accession>
<evidence type="ECO:0000313" key="3">
    <source>
        <dbReference type="Proteomes" id="UP000603352"/>
    </source>
</evidence>
<sequence>MEAIQMTHVKLPRDTGKTRACWRKPRLTSKAMSETAVGSTPSSDGKTAYS</sequence>
<dbReference type="EMBL" id="BMDZ01000001">
    <property type="protein sequence ID" value="GGB22975.1"/>
    <property type="molecule type" value="Genomic_DNA"/>
</dbReference>
<evidence type="ECO:0000256" key="1">
    <source>
        <dbReference type="SAM" id="MobiDB-lite"/>
    </source>
</evidence>
<evidence type="ECO:0000313" key="2">
    <source>
        <dbReference type="EMBL" id="GGB22975.1"/>
    </source>
</evidence>
<protein>
    <submittedName>
        <fullName evidence="2">Uncharacterized protein</fullName>
    </submittedName>
</protein>
<feature type="compositionally biased region" description="Polar residues" evidence="1">
    <location>
        <begin position="30"/>
        <end position="50"/>
    </location>
</feature>
<reference evidence="3" key="1">
    <citation type="journal article" date="2019" name="Int. J. Syst. Evol. Microbiol.">
        <title>The Global Catalogue of Microorganisms (GCM) 10K type strain sequencing project: providing services to taxonomists for standard genome sequencing and annotation.</title>
        <authorList>
            <consortium name="The Broad Institute Genomics Platform"/>
            <consortium name="The Broad Institute Genome Sequencing Center for Infectious Disease"/>
            <person name="Wu L."/>
            <person name="Ma J."/>
        </authorList>
    </citation>
    <scope>NUCLEOTIDE SEQUENCE [LARGE SCALE GENOMIC DNA]</scope>
    <source>
        <strain evidence="3">CGMCC 1.10188</strain>
    </source>
</reference>
<gene>
    <name evidence="2" type="ORF">GCM10011505_00240</name>
</gene>
<dbReference type="Proteomes" id="UP000603352">
    <property type="component" value="Unassembled WGS sequence"/>
</dbReference>